<reference evidence="5" key="1">
    <citation type="submission" date="2021-07" db="EMBL/GenBank/DDBJ databases">
        <title>Neiella marina sp. nov., isolated from the intestinal content of sea cucumber Apostichopus japonicus.</title>
        <authorList>
            <person name="Bai X."/>
        </authorList>
    </citation>
    <scope>NUCLEOTIDE SEQUENCE</scope>
    <source>
        <strain evidence="5">126</strain>
    </source>
</reference>
<evidence type="ECO:0000313" key="6">
    <source>
        <dbReference type="Proteomes" id="UP001166251"/>
    </source>
</evidence>
<feature type="transmembrane region" description="Helical" evidence="2">
    <location>
        <begin position="48"/>
        <end position="75"/>
    </location>
</feature>
<proteinExistence type="inferred from homology"/>
<dbReference type="Pfam" id="PF00884">
    <property type="entry name" value="Sulfatase"/>
    <property type="match status" value="1"/>
</dbReference>
<dbReference type="Proteomes" id="UP001166251">
    <property type="component" value="Unassembled WGS sequence"/>
</dbReference>
<feature type="transmembrane region" description="Helical" evidence="2">
    <location>
        <begin position="131"/>
        <end position="153"/>
    </location>
</feature>
<feature type="domain" description="Sulfatase N-terminal" evidence="3">
    <location>
        <begin position="252"/>
        <end position="518"/>
    </location>
</feature>
<feature type="domain" description="Inner membrane protein YejM N-terminal" evidence="4">
    <location>
        <begin position="3"/>
        <end position="240"/>
    </location>
</feature>
<comment type="similarity">
    <text evidence="1">Belongs to the sulfatase family.</text>
</comment>
<feature type="transmembrane region" description="Helical" evidence="2">
    <location>
        <begin position="12"/>
        <end position="36"/>
    </location>
</feature>
<feature type="transmembrane region" description="Helical" evidence="2">
    <location>
        <begin position="82"/>
        <end position="100"/>
    </location>
</feature>
<dbReference type="InterPro" id="IPR000917">
    <property type="entry name" value="Sulfatase_N"/>
</dbReference>
<evidence type="ECO:0000256" key="1">
    <source>
        <dbReference type="ARBA" id="ARBA00008779"/>
    </source>
</evidence>
<dbReference type="EMBL" id="JAHZSS010000025">
    <property type="protein sequence ID" value="MBW8192631.1"/>
    <property type="molecule type" value="Genomic_DNA"/>
</dbReference>
<evidence type="ECO:0000256" key="2">
    <source>
        <dbReference type="SAM" id="Phobius"/>
    </source>
</evidence>
<dbReference type="SUPFAM" id="SSF53649">
    <property type="entry name" value="Alkaline phosphatase-like"/>
    <property type="match status" value="1"/>
</dbReference>
<dbReference type="InterPro" id="IPR024588">
    <property type="entry name" value="YejM_N"/>
</dbReference>
<dbReference type="RefSeq" id="WP_220105252.1">
    <property type="nucleotide sequence ID" value="NZ_JAHZSS010000025.1"/>
</dbReference>
<evidence type="ECO:0000313" key="5">
    <source>
        <dbReference type="EMBL" id="MBW8192631.1"/>
    </source>
</evidence>
<sequence>MQTKYRDKVSTIVGWGHWFTFANILIAIAVGIRYAIAGGWPTTALDNLYLVTYLLGHFAFVFFAGFVAILFPLAFVVPWWRVYRTLAIIVATIAQSMLLLDCEFYSDLGIHSNPLLYELLFNAQSDQLQMVWWKSIAVVGMLLILQIALANWLSRWRESRSRRALGKRLTQVFFSSFFIYNFAHAAADVVGHTGITRQQDFFPLSFPLTAKTTLNKWGISTAPASADADAALNVRFKYPLVKQSATPDKATNVVVVVISSLQADMLNSTNMPYTTALARSSLWANNYFATAKSHHEAMFGLLYGIPATYSKLAGYSQSEPFMTSWLNAHDYELGLFSTRTVPSHLPHYRDFETQYVPTQRVNAAIADTATLHHWQQHYQQHTDKPSFHLINLMGVERFATPPGFSNPFQPDLEGVLLLDDDAEMDEQALTNRYKNAVLHADQLVNYVASNIDFSNTILVVTSDAGWSSNPLTIGKETANALDDTMHVPFIMSGAGIQPRVLSSLSSHYDISATLVQMLSSESINPKEISSGLSMIDGQTHSWLLLGRQSSFAVVEPDRFTLVYKFGDYKIFDNTMQRRRNELLRIAPMANAVREMQRFTGRDTD</sequence>
<accession>A0ABS7EJX5</accession>
<evidence type="ECO:0000259" key="4">
    <source>
        <dbReference type="Pfam" id="PF11893"/>
    </source>
</evidence>
<keyword evidence="2" id="KW-1133">Transmembrane helix</keyword>
<keyword evidence="2" id="KW-0472">Membrane</keyword>
<dbReference type="Pfam" id="PF11893">
    <property type="entry name" value="DUF3413"/>
    <property type="match status" value="1"/>
</dbReference>
<dbReference type="InterPro" id="IPR050738">
    <property type="entry name" value="Sulfatase"/>
</dbReference>
<dbReference type="PANTHER" id="PTHR42693">
    <property type="entry name" value="ARYLSULFATASE FAMILY MEMBER"/>
    <property type="match status" value="1"/>
</dbReference>
<evidence type="ECO:0000259" key="3">
    <source>
        <dbReference type="Pfam" id="PF00884"/>
    </source>
</evidence>
<protein>
    <submittedName>
        <fullName evidence="5">DUF3413 domain-containing protein</fullName>
    </submittedName>
</protein>
<keyword evidence="2" id="KW-0812">Transmembrane</keyword>
<comment type="caution">
    <text evidence="5">The sequence shown here is derived from an EMBL/GenBank/DDBJ whole genome shotgun (WGS) entry which is preliminary data.</text>
</comment>
<gene>
    <name evidence="5" type="ORF">K0504_16450</name>
</gene>
<dbReference type="PIRSF" id="PIRSF004950">
    <property type="entry name" value="Mmb_sulf_HI0842"/>
    <property type="match status" value="1"/>
</dbReference>
<dbReference type="InterPro" id="IPR012159">
    <property type="entry name" value="YejM-like"/>
</dbReference>
<name>A0ABS7EJX5_9GAMM</name>
<keyword evidence="6" id="KW-1185">Reference proteome</keyword>
<dbReference type="PANTHER" id="PTHR42693:SF33">
    <property type="entry name" value="ARYLSULFATASE"/>
    <property type="match status" value="1"/>
</dbReference>
<dbReference type="InterPro" id="IPR017850">
    <property type="entry name" value="Alkaline_phosphatase_core_sf"/>
</dbReference>
<organism evidence="5 6">
    <name type="scientific">Neiella holothuriorum</name>
    <dbReference type="NCBI Taxonomy" id="2870530"/>
    <lineage>
        <taxon>Bacteria</taxon>
        <taxon>Pseudomonadati</taxon>
        <taxon>Pseudomonadota</taxon>
        <taxon>Gammaproteobacteria</taxon>
        <taxon>Alteromonadales</taxon>
        <taxon>Echinimonadaceae</taxon>
        <taxon>Neiella</taxon>
    </lineage>
</organism>
<dbReference type="Gene3D" id="3.40.720.10">
    <property type="entry name" value="Alkaline Phosphatase, subunit A"/>
    <property type="match status" value="1"/>
</dbReference>